<gene>
    <name evidence="1" type="ORF">Pbs1_21080</name>
</gene>
<organism evidence="1">
    <name type="scientific">Tenacibaculum sp. Pbs-1</name>
    <dbReference type="NCBI Taxonomy" id="3238748"/>
    <lineage>
        <taxon>Bacteria</taxon>
        <taxon>Pseudomonadati</taxon>
        <taxon>Bacteroidota</taxon>
        <taxon>Flavobacteriia</taxon>
        <taxon>Flavobacteriales</taxon>
        <taxon>Flavobacteriaceae</taxon>
        <taxon>Tenacibaculum</taxon>
    </lineage>
</organism>
<name>A0AB33L1L6_9FLAO</name>
<proteinExistence type="predicted"/>
<dbReference type="AlphaFoldDB" id="A0AB33L1L6"/>
<sequence>MDKEQKEALTFLIKCTEYAQSKGVFSLLEASTSLNSINILMPLLEEKE</sequence>
<dbReference type="EMBL" id="AP035888">
    <property type="protein sequence ID" value="BFP68765.1"/>
    <property type="molecule type" value="Genomic_DNA"/>
</dbReference>
<accession>A0AB33L1L6</accession>
<protein>
    <submittedName>
        <fullName evidence="1">Uncharacterized protein</fullName>
    </submittedName>
</protein>
<reference evidence="1" key="1">
    <citation type="submission" date="2024-08" db="EMBL/GenBank/DDBJ databases">
        <title>Whole genome sequence of Tenacibaculum sp. strain pbs-1 associated with black-spot shell disease in Akoya pearl oysters.</title>
        <authorList>
            <person name="Sakatoku A."/>
            <person name="Suzuki T."/>
            <person name="Hatano K."/>
            <person name="Seki M."/>
            <person name="Tanaka D."/>
            <person name="Nakamura S."/>
            <person name="Suzuki N."/>
            <person name="Isshiki T."/>
        </authorList>
    </citation>
    <scope>NUCLEOTIDE SEQUENCE</scope>
    <source>
        <strain evidence="1">Pbs-1</strain>
    </source>
</reference>
<evidence type="ECO:0000313" key="1">
    <source>
        <dbReference type="EMBL" id="BFP68765.1"/>
    </source>
</evidence>